<feature type="domain" description="Duffy-antigen binding" evidence="4">
    <location>
        <begin position="1424"/>
        <end position="1662"/>
    </location>
</feature>
<evidence type="ECO:0008006" key="10">
    <source>
        <dbReference type="Google" id="ProtNLM"/>
    </source>
</evidence>
<feature type="region of interest" description="Disordered" evidence="1">
    <location>
        <begin position="2131"/>
        <end position="2241"/>
    </location>
</feature>
<reference evidence="8 9" key="1">
    <citation type="submission" date="2013-02" db="EMBL/GenBank/DDBJ databases">
        <title>The Genome Annotation of Plasmodium falciparum Tanzania (2000708).</title>
        <authorList>
            <consortium name="The Broad Institute Genome Sequencing Platform"/>
            <consortium name="The Broad Institute Genome Sequencing Center for Infectious Disease"/>
            <person name="Neafsey D."/>
            <person name="Hoffman S."/>
            <person name="Volkman S."/>
            <person name="Rosenthal P."/>
            <person name="Walker B."/>
            <person name="Young S.K."/>
            <person name="Zeng Q."/>
            <person name="Gargeya S."/>
            <person name="Fitzgerald M."/>
            <person name="Haas B."/>
            <person name="Abouelleil A."/>
            <person name="Allen A.W."/>
            <person name="Alvarado L."/>
            <person name="Arachchi H.M."/>
            <person name="Berlin A.M."/>
            <person name="Chapman S.B."/>
            <person name="Gainer-Dewar J."/>
            <person name="Goldberg J."/>
            <person name="Griggs A."/>
            <person name="Gujja S."/>
            <person name="Hansen M."/>
            <person name="Howarth C."/>
            <person name="Imamovic A."/>
            <person name="Ireland A."/>
            <person name="Larimer J."/>
            <person name="McCowan C."/>
            <person name="Murphy C."/>
            <person name="Pearson M."/>
            <person name="Poon T.W."/>
            <person name="Priest M."/>
            <person name="Roberts A."/>
            <person name="Saif S."/>
            <person name="Shea T."/>
            <person name="Sisk P."/>
            <person name="Sykes S."/>
            <person name="Wortman J."/>
            <person name="Nusbaum C."/>
            <person name="Birren B."/>
        </authorList>
    </citation>
    <scope>NUCLEOTIDE SEQUENCE [LARGE SCALE GENOMIC DNA]</scope>
    <source>
        <strain evidence="9">Tanzania (2000708)</strain>
    </source>
</reference>
<dbReference type="Pfam" id="PF22672">
    <property type="entry name" value="DBL_C"/>
    <property type="match status" value="2"/>
</dbReference>
<feature type="region of interest" description="Disordered" evidence="1">
    <location>
        <begin position="396"/>
        <end position="420"/>
    </location>
</feature>
<name>A0A024VX09_PLAFA</name>
<feature type="domain" description="Duffy-binding-like" evidence="7">
    <location>
        <begin position="1737"/>
        <end position="1881"/>
    </location>
</feature>
<feature type="compositionally biased region" description="Acidic residues" evidence="1">
    <location>
        <begin position="2153"/>
        <end position="2167"/>
    </location>
</feature>
<feature type="domain" description="Duffy-binding-like" evidence="7">
    <location>
        <begin position="309"/>
        <end position="471"/>
    </location>
</feature>
<feature type="compositionally biased region" description="Basic and acidic residues" evidence="1">
    <location>
        <begin position="801"/>
        <end position="815"/>
    </location>
</feature>
<feature type="region of interest" description="Disordered" evidence="1">
    <location>
        <begin position="1537"/>
        <end position="1561"/>
    </location>
</feature>
<evidence type="ECO:0000256" key="1">
    <source>
        <dbReference type="SAM" id="MobiDB-lite"/>
    </source>
</evidence>
<feature type="non-terminal residue" evidence="8">
    <location>
        <position position="2264"/>
    </location>
</feature>
<dbReference type="GO" id="GO:0016020">
    <property type="term" value="C:membrane"/>
    <property type="evidence" value="ECO:0007669"/>
    <property type="project" value="InterPro"/>
</dbReference>
<feature type="region of interest" description="Disordered" evidence="1">
    <location>
        <begin position="1448"/>
        <end position="1506"/>
    </location>
</feature>
<dbReference type="InterPro" id="IPR004258">
    <property type="entry name" value="DBL"/>
</dbReference>
<dbReference type="FunFam" id="1.20.58.1930:FF:000001">
    <property type="entry name" value="Erythrocyte membrane protein 1, PfEMP1"/>
    <property type="match status" value="1"/>
</dbReference>
<dbReference type="InterPro" id="IPR042202">
    <property type="entry name" value="Duffy-ag-bd_sf"/>
</dbReference>
<dbReference type="InterPro" id="IPR054595">
    <property type="entry name" value="DBL_C"/>
</dbReference>
<dbReference type="FunFam" id="1.20.58.830:FF:000001">
    <property type="entry name" value="Erythrocyte membrane protein 1, PfEMP1"/>
    <property type="match status" value="1"/>
</dbReference>
<feature type="compositionally biased region" description="Low complexity" evidence="1">
    <location>
        <begin position="1474"/>
        <end position="1505"/>
    </location>
</feature>
<evidence type="ECO:0000259" key="7">
    <source>
        <dbReference type="Pfam" id="PF22672"/>
    </source>
</evidence>
<dbReference type="Gene3D" id="1.20.58.830">
    <property type="match status" value="4"/>
</dbReference>
<feature type="compositionally biased region" description="Basic and acidic residues" evidence="1">
    <location>
        <begin position="1680"/>
        <end position="1691"/>
    </location>
</feature>
<feature type="region of interest" description="Disordered" evidence="1">
    <location>
        <begin position="795"/>
        <end position="820"/>
    </location>
</feature>
<organism evidence="8 9">
    <name type="scientific">Plasmodium falciparum Tanzania</name>
    <name type="common">2000708</name>
    <dbReference type="NCBI Taxonomy" id="1036725"/>
    <lineage>
        <taxon>Eukaryota</taxon>
        <taxon>Sar</taxon>
        <taxon>Alveolata</taxon>
        <taxon>Apicomplexa</taxon>
        <taxon>Aconoidasida</taxon>
        <taxon>Haemosporida</taxon>
        <taxon>Plasmodiidae</taxon>
        <taxon>Plasmodium</taxon>
        <taxon>Plasmodium (Laverania)</taxon>
    </lineage>
</organism>
<feature type="domain" description="Duffy-antigen binding" evidence="4">
    <location>
        <begin position="929"/>
        <end position="1098"/>
    </location>
</feature>
<feature type="domain" description="Duffy-antigen binding" evidence="4">
    <location>
        <begin position="107"/>
        <end position="305"/>
    </location>
</feature>
<dbReference type="InterPro" id="IPR041480">
    <property type="entry name" value="CIDR1_gamma"/>
</dbReference>
<dbReference type="InterPro" id="IPR008602">
    <property type="entry name" value="Duffy-antigen-binding"/>
</dbReference>
<evidence type="ECO:0000259" key="6">
    <source>
        <dbReference type="Pfam" id="PF18562"/>
    </source>
</evidence>
<keyword evidence="2" id="KW-1133">Transmembrane helix</keyword>
<feature type="compositionally biased region" description="Basic and acidic residues" evidence="1">
    <location>
        <begin position="1260"/>
        <end position="1283"/>
    </location>
</feature>
<feature type="compositionally biased region" description="Basic and acidic residues" evidence="1">
    <location>
        <begin position="1410"/>
        <end position="1419"/>
    </location>
</feature>
<keyword evidence="2" id="KW-0812">Transmembrane</keyword>
<feature type="domain" description="Duffy-binding-like" evidence="3">
    <location>
        <begin position="1999"/>
        <end position="2135"/>
    </location>
</feature>
<feature type="compositionally biased region" description="Polar residues" evidence="1">
    <location>
        <begin position="1448"/>
        <end position="1473"/>
    </location>
</feature>
<feature type="compositionally biased region" description="Acidic residues" evidence="1">
    <location>
        <begin position="1293"/>
        <end position="1323"/>
    </location>
</feature>
<dbReference type="GO" id="GO:0046789">
    <property type="term" value="F:host cell surface receptor binding"/>
    <property type="evidence" value="ECO:0007669"/>
    <property type="project" value="InterPro"/>
</dbReference>
<feature type="compositionally biased region" description="Polar residues" evidence="1">
    <location>
        <begin position="1392"/>
        <end position="1401"/>
    </location>
</feature>
<dbReference type="Pfam" id="PF03011">
    <property type="entry name" value="PFEMP"/>
    <property type="match status" value="2"/>
</dbReference>
<proteinExistence type="predicted"/>
<feature type="domain" description="Cysteine-rich interdomain region 1 gamma" evidence="6">
    <location>
        <begin position="1927"/>
        <end position="1976"/>
    </location>
</feature>
<feature type="domain" description="Plasmodium falciparum erythrocyte membrane protein-1 N-terminal segment" evidence="5">
    <location>
        <begin position="10"/>
        <end position="45"/>
    </location>
</feature>
<feature type="compositionally biased region" description="Basic and acidic residues" evidence="1">
    <location>
        <begin position="1699"/>
        <end position="1710"/>
    </location>
</feature>
<protein>
    <recommendedName>
        <fullName evidence="10">Duffy-binding-like domain-containing protein</fullName>
    </recommendedName>
</protein>
<dbReference type="Gene3D" id="1.20.58.1930">
    <property type="match status" value="1"/>
</dbReference>
<evidence type="ECO:0000259" key="3">
    <source>
        <dbReference type="Pfam" id="PF03011"/>
    </source>
</evidence>
<dbReference type="SUPFAM" id="SSF140924">
    <property type="entry name" value="Duffy binding domain-like"/>
    <property type="match status" value="5"/>
</dbReference>
<dbReference type="Pfam" id="PF05424">
    <property type="entry name" value="Duffy_binding"/>
    <property type="match status" value="3"/>
</dbReference>
<feature type="region of interest" description="Disordered" evidence="1">
    <location>
        <begin position="1382"/>
        <end position="1426"/>
    </location>
</feature>
<feature type="compositionally biased region" description="Polar residues" evidence="1">
    <location>
        <begin position="2131"/>
        <end position="2152"/>
    </location>
</feature>
<keyword evidence="2" id="KW-0472">Membrane</keyword>
<feature type="region of interest" description="Disordered" evidence="1">
    <location>
        <begin position="1260"/>
        <end position="1357"/>
    </location>
</feature>
<evidence type="ECO:0000256" key="2">
    <source>
        <dbReference type="SAM" id="Phobius"/>
    </source>
</evidence>
<evidence type="ECO:0000313" key="8">
    <source>
        <dbReference type="EMBL" id="ETW32982.1"/>
    </source>
</evidence>
<sequence>MGRGSAGTEDAKHVLDEFGQKVYKEVKNESETYKEALTGQLSLATLLGVELVSTTDTCTLVEDYYTKRLKHERYPCKKLSGKMGVNRFSDKIGGQCTDSKMRSGGIGACAPYRRLHLCHHNLESINTDKIDSGNAKHNLLLEVCMAAKYEGNSIDTPYIIHQQTNEGSQLCTVLARSFADIGDIVRGRDLFHGNPQEKEKREDLEKKLKEIFGKIHEGLTNGVKERYKKDGDNFYQLREDWWYANRATIWEALTCDPRHKAEYFRRTCGGDNENTATQASHKCRCSDKPNTDPPTYFDYVPQYLRWFEEWAEDFCRLRKRKLQNAKEQCREKHKGDKKLYCDLNRHDCEKTASGKHDFFVEDDCKYCHFSCSHFVKWIDNQKLEFLKQREKYKSEMQKYTNGGGGSGSRRQKRDEGGATTTNYDGYEKKFYEKFKGKCGTVNKFLQLLNNETTCKKNNEIEDGGNIDFKNVHSGSAKKGDSNNKTFYRTTYCEACPWCGAEKGEDGKGWKAKEETCGEGMGYEGYNDTKIPILTGDKKQLDILKKYSKFCNSVNGKNGANGREGGGGGDNSDNATTGYCGTNNSDKGPSLCEKWTCYYKKNGKDDGKDINFCVQGEWKEFKKGQKVKSYKVFFLDWVYHMLHDSLDWRKELDNCLKNENKQCIIKCNRECDCFAKWVEHKQQEWDAIKKHFKKQKDIVEQTRCNPFVTLELLFMNGDLLKNIEDTHADVKEDEIKNIREMLQETGVADGVDAGSDKCTEGAKGKHNTKIDKFLREELNDATKCLQKCKEQEQSLGRSLKPRVVDDDGAPKKRDTRTNPCYGDKQYPVLAGKVAETLQGEANKNMVQRSVKKDESESVLKGDISQAKFRKGVKGSDLNGKICKIDTSYSNDIRGSKKGGPCTGKDGSNERFKIGTPWKSRSQIQMSAEDIYMPPRRQHMCTSNLENLDVESVTKNGDASHSLLGDVQLAAKYEAENIKKLYVENNDRKDQEAICRAVRYSFADLGDIIRGRDMWENGEAKQLQNDLVTIFRHIHSSLNGKGKYASDENKTTPYKQLREAWWKANRSQVWDAMICETPSGKNPCSGTDVPLDDYIPQRLRWMTEWAEWFCKMQSQEYEKLEDECGICMNGKCVKVNGECAKCTQACEEYKKKIEPWKNQWETMSFKYLTSYRQAKNGSGGMAFLDADYQQVVDFLSKLHTQNSGNSIYESAAGYIHQELPHTQCQIQKEFCYYKNGVDGNTDGAKENKKYAFKHPPHEYEVACKCDTRDQQPTGDRGRSENHDPQSPHASPTGSNEDDLDDEDDDEDDEDDEDDGEDEPAEGEAEEEKKAEEKESEEANGDSTVDGKGKTAPKEGPPVNVCETVKKALEEDKLQDACKQKYGYPQRHWGWRCVTPTTSSSTSERGGASRNKRNLDSTKSSDKNGSICIPPRRRKLYIKKIQDWAESQSKTLTSVNGDANGSQEVVSVNGASESGESGNQGSRSDSSSSSSSDSSRGSTQASTSPSSNLRDDDLVKAFVESAAVETFFLWHKYKAENTKTQGGGAGLGLLGEEPPKEENPQTKLETGEIPEEFKRQMFYTLGDYRDICVGNTDIVVEALSSSEKEKMKEIQDKIKEHINSVSQQTGTPAPKPSDKLKSWWQNIAKDIWNGMVCALTYKDNSDTQAKKSDGTTNITQDQSLKTKLWDDTENKPKNGNDYNSVKLDEHSGTEAKPAEAPASSDTPTLDSFVKRPPYFRYLEEWGQNFCKERMKRLEKIKVDCRGVGGKYTTRYSSGDGEDCNDQLPEDPSTFHSIEYPGCAGHCRKYKKWIDIKKKEFDKQKSAYEQQKEKCKTESNGAANGVCGKLEKDAAKFLEKLKTGPCKKDNASGEDKLNFKEPDVTFKPADNCKPCSEFKIKCENGVCSGGSTDKKCDGKTPIDAKDIAKMINSPQEVTMLVSDNSGNGFDDGLKACQNAGIFKGFRKDVWECGNVCGYEVCKPKEGNRETVRGEKNDDKHIITIRALVTHWVHNFLEDYNKIRKKLKPCMNSSDGSTCQNKCNDKCNCASKWIDEKRTEWQKIRDRFKEQYKVDPDYNVKTILQELIPKIAPKKNNGEVTELSDLERSLGCNCPDSSQKKDGNEDAIDCMLNKLQQKATSCQNPGTSGEKQTTCDENSTPLDDEDLTLEETEENTVEAPKICPTQPKETEEEEDACKAATTEPAPATDSGSHNPEQTPILKPEEEAPTPDVAPPATPNHQPLPSDNTSDILKTTIPFGIAIALTSIVFLFLK</sequence>
<dbReference type="InterPro" id="IPR029210">
    <property type="entry name" value="PfEMP1_NTS"/>
</dbReference>
<feature type="domain" description="Duffy-binding-like" evidence="3">
    <location>
        <begin position="632"/>
        <end position="790"/>
    </location>
</feature>
<evidence type="ECO:0000259" key="4">
    <source>
        <dbReference type="Pfam" id="PF05424"/>
    </source>
</evidence>
<feature type="compositionally biased region" description="Polar residues" evidence="1">
    <location>
        <begin position="2230"/>
        <end position="2241"/>
    </location>
</feature>
<feature type="transmembrane region" description="Helical" evidence="2">
    <location>
        <begin position="2242"/>
        <end position="2263"/>
    </location>
</feature>
<evidence type="ECO:0000259" key="5">
    <source>
        <dbReference type="Pfam" id="PF15447"/>
    </source>
</evidence>
<dbReference type="Proteomes" id="UP000030708">
    <property type="component" value="Unassembled WGS sequence"/>
</dbReference>
<gene>
    <name evidence="8" type="ORF">PFTANZ_06299</name>
</gene>
<dbReference type="OrthoDB" id="378917at2759"/>
<accession>A0A024VX09</accession>
<dbReference type="Pfam" id="PF15447">
    <property type="entry name" value="NTS"/>
    <property type="match status" value="1"/>
</dbReference>
<dbReference type="Gene3D" id="1.20.1310.20">
    <property type="entry name" value="Duffy-antigen binding domain"/>
    <property type="match status" value="3"/>
</dbReference>
<evidence type="ECO:0000313" key="9">
    <source>
        <dbReference type="Proteomes" id="UP000030708"/>
    </source>
</evidence>
<reference evidence="8 9" key="2">
    <citation type="submission" date="2013-02" db="EMBL/GenBank/DDBJ databases">
        <title>The Genome Sequence of Plasmodium falciparum Tanzania (2000708).</title>
        <authorList>
            <consortium name="The Broad Institute Genome Sequencing Platform"/>
            <consortium name="The Broad Institute Genome Sequencing Center for Infectious Disease"/>
            <person name="Neafsey D."/>
            <person name="Cheeseman I."/>
            <person name="Volkman S."/>
            <person name="Adams J."/>
            <person name="Walker B."/>
            <person name="Young S.K."/>
            <person name="Zeng Q."/>
            <person name="Gargeya S."/>
            <person name="Fitzgerald M."/>
            <person name="Haas B."/>
            <person name="Abouelleil A."/>
            <person name="Alvarado L."/>
            <person name="Arachchi H.M."/>
            <person name="Berlin A.M."/>
            <person name="Chapman S.B."/>
            <person name="Dewar J."/>
            <person name="Goldberg J."/>
            <person name="Griggs A."/>
            <person name="Gujja S."/>
            <person name="Hansen M."/>
            <person name="Howarth C."/>
            <person name="Imamovic A."/>
            <person name="Larimer J."/>
            <person name="McCowan C."/>
            <person name="Murphy C."/>
            <person name="Neiman D."/>
            <person name="Pearson M."/>
            <person name="Priest M."/>
            <person name="Roberts A."/>
            <person name="Saif S."/>
            <person name="Shea T."/>
            <person name="Sisk P."/>
            <person name="Sykes S."/>
            <person name="Wortman J."/>
            <person name="Nusbaum C."/>
            <person name="Birren B."/>
        </authorList>
    </citation>
    <scope>NUCLEOTIDE SEQUENCE [LARGE SCALE GENOMIC DNA]</scope>
    <source>
        <strain evidence="9">Tanzania (2000708)</strain>
    </source>
</reference>
<dbReference type="FunFam" id="1.20.1310.20:FF:000001">
    <property type="entry name" value="Erythrocyte membrane protein 1, PfEMP1"/>
    <property type="match status" value="1"/>
</dbReference>
<dbReference type="Pfam" id="PF18562">
    <property type="entry name" value="CIDR1_gamma"/>
    <property type="match status" value="1"/>
</dbReference>
<feature type="region of interest" description="Disordered" evidence="1">
    <location>
        <begin position="1680"/>
        <end position="1722"/>
    </location>
</feature>
<dbReference type="EMBL" id="KI926954">
    <property type="protein sequence ID" value="ETW32982.1"/>
    <property type="molecule type" value="Genomic_DNA"/>
</dbReference>